<reference evidence="2 3" key="1">
    <citation type="submission" date="2011-11" db="EMBL/GenBank/DDBJ databases">
        <title>Complete sequence of Granulicella mallensis MP5ACTX8.</title>
        <authorList>
            <consortium name="US DOE Joint Genome Institute"/>
            <person name="Lucas S."/>
            <person name="Copeland A."/>
            <person name="Lapidus A."/>
            <person name="Cheng J.-F."/>
            <person name="Goodwin L."/>
            <person name="Pitluck S."/>
            <person name="Peters L."/>
            <person name="Lu M."/>
            <person name="Detter J.C."/>
            <person name="Han C."/>
            <person name="Tapia R."/>
            <person name="Land M."/>
            <person name="Hauser L."/>
            <person name="Kyrpides N."/>
            <person name="Ivanova N."/>
            <person name="Mikhailova N."/>
            <person name="Pagani I."/>
            <person name="Rawat S."/>
            <person name="Mannisto M."/>
            <person name="Haggblom M."/>
            <person name="Woyke T."/>
        </authorList>
    </citation>
    <scope>NUCLEOTIDE SEQUENCE [LARGE SCALE GENOMIC DNA]</scope>
    <source>
        <strain evidence="3">ATCC BAA-1857 / DSM 23137 / MP5ACTX8</strain>
    </source>
</reference>
<accession>G8NQ36</accession>
<feature type="domain" description="Beta-glucuronidase C-terminal" evidence="1">
    <location>
        <begin position="393"/>
        <end position="489"/>
    </location>
</feature>
<dbReference type="PANTHER" id="PTHR36183:SF2">
    <property type="entry name" value="BETA-GLUCURONIDASE C-TERMINAL DOMAIN-CONTAINING PROTEIN"/>
    <property type="match status" value="1"/>
</dbReference>
<organism evidence="2 3">
    <name type="scientific">Granulicella mallensis (strain ATCC BAA-1857 / DSM 23137 / MP5ACTX8)</name>
    <dbReference type="NCBI Taxonomy" id="682795"/>
    <lineage>
        <taxon>Bacteria</taxon>
        <taxon>Pseudomonadati</taxon>
        <taxon>Acidobacteriota</taxon>
        <taxon>Terriglobia</taxon>
        <taxon>Terriglobales</taxon>
        <taxon>Acidobacteriaceae</taxon>
        <taxon>Granulicella</taxon>
    </lineage>
</organism>
<evidence type="ECO:0000313" key="3">
    <source>
        <dbReference type="Proteomes" id="UP000007113"/>
    </source>
</evidence>
<sequence precursor="true">MQKKSLWVLSRMSRACYGGLIAVAILLAAPLFGQSSASISINLDSTQLRRAIPNDFLGLSLEMSSIEAGNNNGAAWLSGNATAYSAMVQKIGVGNIRIGGNSSERQPYASAQDGANVDAFVNLIGADLIWTVPVKLFYDQSTSVSYVSGLYNDQHVAHSYSYPTNIEVGNEPDNSEDVSGSSISQSTWQSRYDGFSSAFRQINSGILSTGPSTAGCCTFSTDFINDATYQGSLKSTIGDVTTHYYPAGNAASFGSVGAGDAKLLAASLDSQYQSFYNSFNDNASNNGYKVRIEETNSAFGGSNNGVTNSYAATLWALDYFCYMAYNTNLSGMNLHTGPIGSNAGSYNAISPVGVASSYTLEPPGYGLWAFHYGSQGQPVSTTVSNPSNANVSAYGLLETNGGETVHVINKTFGSGAVNVTATITPGGSFTHAQVIVLKQANNDVTALSGITFGGAPMNSDGTWTGGYGSPATLTNGTYTFTLPAAQAAIVHFY</sequence>
<dbReference type="PANTHER" id="PTHR36183">
    <property type="entry name" value="BETA-GLUCURONIDASE"/>
    <property type="match status" value="1"/>
</dbReference>
<name>G8NQ36_GRAMM</name>
<dbReference type="Gene3D" id="2.60.40.1180">
    <property type="entry name" value="Golgi alpha-mannosidase II"/>
    <property type="match status" value="1"/>
</dbReference>
<dbReference type="InterPro" id="IPR052974">
    <property type="entry name" value="GH79_Enzymes"/>
</dbReference>
<dbReference type="InterPro" id="IPR013780">
    <property type="entry name" value="Glyco_hydro_b"/>
</dbReference>
<protein>
    <recommendedName>
        <fullName evidence="1">Beta-glucuronidase C-terminal domain-containing protein</fullName>
    </recommendedName>
</protein>
<dbReference type="SUPFAM" id="SSF51445">
    <property type="entry name" value="(Trans)glycosidases"/>
    <property type="match status" value="1"/>
</dbReference>
<dbReference type="InterPro" id="IPR031728">
    <property type="entry name" value="GlcAase_C"/>
</dbReference>
<dbReference type="eggNOG" id="COG3534">
    <property type="taxonomic scope" value="Bacteria"/>
</dbReference>
<dbReference type="InterPro" id="IPR017853">
    <property type="entry name" value="GH"/>
</dbReference>
<evidence type="ECO:0000313" key="2">
    <source>
        <dbReference type="EMBL" id="AEU38370.1"/>
    </source>
</evidence>
<dbReference type="Proteomes" id="UP000007113">
    <property type="component" value="Chromosome"/>
</dbReference>
<evidence type="ECO:0000259" key="1">
    <source>
        <dbReference type="Pfam" id="PF16862"/>
    </source>
</evidence>
<dbReference type="Pfam" id="PF16862">
    <property type="entry name" value="Glyco_hydro_79C"/>
    <property type="match status" value="1"/>
</dbReference>
<dbReference type="HOGENOM" id="CLU_552936_0_0_0"/>
<dbReference type="AlphaFoldDB" id="G8NQ36"/>
<dbReference type="Gene3D" id="3.20.20.80">
    <property type="entry name" value="Glycosidases"/>
    <property type="match status" value="1"/>
</dbReference>
<gene>
    <name evidence="2" type="ordered locus">AciX8_4089</name>
</gene>
<dbReference type="EMBL" id="CP003130">
    <property type="protein sequence ID" value="AEU38370.1"/>
    <property type="molecule type" value="Genomic_DNA"/>
</dbReference>
<dbReference type="STRING" id="682795.AciX8_4089"/>
<dbReference type="KEGG" id="gma:AciX8_4089"/>
<proteinExistence type="predicted"/>
<keyword evidence="3" id="KW-1185">Reference proteome</keyword>